<reference evidence="1 2" key="1">
    <citation type="submission" date="2018-11" db="EMBL/GenBank/DDBJ databases">
        <authorList>
            <consortium name="Pathogen Informatics"/>
        </authorList>
    </citation>
    <scope>NUCLEOTIDE SEQUENCE [LARGE SCALE GENOMIC DNA]</scope>
    <source>
        <strain>Denwood</strain>
        <strain evidence="2">Zambia</strain>
    </source>
</reference>
<name>A0A183P9J8_9TREM</name>
<sequence length="53" mass="6373">MMINYKITYFPNPSYTISMRTYQSHFFSSFIFISTNISTQNTTCFCVVFHHFK</sequence>
<evidence type="ECO:0000313" key="1">
    <source>
        <dbReference type="EMBL" id="VDP56846.1"/>
    </source>
</evidence>
<organism evidence="1 2">
    <name type="scientific">Schistosoma mattheei</name>
    <dbReference type="NCBI Taxonomy" id="31246"/>
    <lineage>
        <taxon>Eukaryota</taxon>
        <taxon>Metazoa</taxon>
        <taxon>Spiralia</taxon>
        <taxon>Lophotrochozoa</taxon>
        <taxon>Platyhelminthes</taxon>
        <taxon>Trematoda</taxon>
        <taxon>Digenea</taxon>
        <taxon>Strigeidida</taxon>
        <taxon>Schistosomatoidea</taxon>
        <taxon>Schistosomatidae</taxon>
        <taxon>Schistosoma</taxon>
    </lineage>
</organism>
<evidence type="ECO:0000313" key="2">
    <source>
        <dbReference type="Proteomes" id="UP000269396"/>
    </source>
</evidence>
<dbReference type="AlphaFoldDB" id="A0A183P9J8"/>
<accession>A0A183P9J8</accession>
<dbReference type="EMBL" id="UZAL01031093">
    <property type="protein sequence ID" value="VDP56846.1"/>
    <property type="molecule type" value="Genomic_DNA"/>
</dbReference>
<dbReference type="Proteomes" id="UP000269396">
    <property type="component" value="Unassembled WGS sequence"/>
</dbReference>
<protein>
    <submittedName>
        <fullName evidence="1">Uncharacterized protein</fullName>
    </submittedName>
</protein>
<keyword evidence="2" id="KW-1185">Reference proteome</keyword>
<gene>
    <name evidence="1" type="ORF">SMTD_LOCUS11034</name>
</gene>
<proteinExistence type="predicted"/>